<sequence>MSDNNKRTDYLSLVEQSGCKLELVQSLLERPGEELTDGARAGAMAVLDDINEALAELKKAF</sequence>
<evidence type="ECO:0000313" key="1">
    <source>
        <dbReference type="EMBL" id="MFC3155274.1"/>
    </source>
</evidence>
<evidence type="ECO:0000313" key="2">
    <source>
        <dbReference type="Proteomes" id="UP001595548"/>
    </source>
</evidence>
<keyword evidence="2" id="KW-1185">Reference proteome</keyword>
<accession>A0ABV7HRH4</accession>
<comment type="caution">
    <text evidence="1">The sequence shown here is derived from an EMBL/GenBank/DDBJ whole genome shotgun (WGS) entry which is preliminary data.</text>
</comment>
<dbReference type="EMBL" id="JBHRTL010000006">
    <property type="protein sequence ID" value="MFC3155274.1"/>
    <property type="molecule type" value="Genomic_DNA"/>
</dbReference>
<proteinExistence type="predicted"/>
<name>A0ABV7HRH4_9GAMM</name>
<reference evidence="2" key="1">
    <citation type="journal article" date="2019" name="Int. J. Syst. Evol. Microbiol.">
        <title>The Global Catalogue of Microorganisms (GCM) 10K type strain sequencing project: providing services to taxonomists for standard genome sequencing and annotation.</title>
        <authorList>
            <consortium name="The Broad Institute Genomics Platform"/>
            <consortium name="The Broad Institute Genome Sequencing Center for Infectious Disease"/>
            <person name="Wu L."/>
            <person name="Ma J."/>
        </authorList>
    </citation>
    <scope>NUCLEOTIDE SEQUENCE [LARGE SCALE GENOMIC DNA]</scope>
    <source>
        <strain evidence="2">KCTC 52141</strain>
    </source>
</reference>
<dbReference type="RefSeq" id="WP_382415898.1">
    <property type="nucleotide sequence ID" value="NZ_AP031500.1"/>
</dbReference>
<gene>
    <name evidence="1" type="ORF">ACFOEB_08680</name>
</gene>
<protein>
    <submittedName>
        <fullName evidence="1">Uncharacterized protein</fullName>
    </submittedName>
</protein>
<dbReference type="Proteomes" id="UP001595548">
    <property type="component" value="Unassembled WGS sequence"/>
</dbReference>
<organism evidence="1 2">
    <name type="scientific">Gilvimarinus japonicus</name>
    <dbReference type="NCBI Taxonomy" id="1796469"/>
    <lineage>
        <taxon>Bacteria</taxon>
        <taxon>Pseudomonadati</taxon>
        <taxon>Pseudomonadota</taxon>
        <taxon>Gammaproteobacteria</taxon>
        <taxon>Cellvibrionales</taxon>
        <taxon>Cellvibrionaceae</taxon>
        <taxon>Gilvimarinus</taxon>
    </lineage>
</organism>